<accession>A0A9X3J5I2</accession>
<dbReference type="InterPro" id="IPR029069">
    <property type="entry name" value="HotDog_dom_sf"/>
</dbReference>
<gene>
    <name evidence="4" type="ORF">OU798_06180</name>
</gene>
<keyword evidence="5" id="KW-1185">Reference proteome</keyword>
<dbReference type="SUPFAM" id="SSF54637">
    <property type="entry name" value="Thioesterase/thiol ester dehydrase-isomerase"/>
    <property type="match status" value="1"/>
</dbReference>
<evidence type="ECO:0000256" key="1">
    <source>
        <dbReference type="ARBA" id="ARBA00008324"/>
    </source>
</evidence>
<comment type="similarity">
    <text evidence="1">Belongs to the thioesterase PaaI family.</text>
</comment>
<reference evidence="4" key="1">
    <citation type="submission" date="2022-11" db="EMBL/GenBank/DDBJ databases">
        <title>Marilongibacter aestuarii gen. nov., sp. nov., isolated from tidal flat sediment.</title>
        <authorList>
            <person name="Jiayan W."/>
        </authorList>
    </citation>
    <scope>NUCLEOTIDE SEQUENCE</scope>
    <source>
        <strain evidence="4">Z1-6</strain>
    </source>
</reference>
<dbReference type="InterPro" id="IPR006683">
    <property type="entry name" value="Thioestr_dom"/>
</dbReference>
<dbReference type="GO" id="GO:0005829">
    <property type="term" value="C:cytosol"/>
    <property type="evidence" value="ECO:0007669"/>
    <property type="project" value="TreeGrafter"/>
</dbReference>
<dbReference type="GO" id="GO:0061522">
    <property type="term" value="F:1,4-dihydroxy-2-naphthoyl-CoA thioesterase activity"/>
    <property type="evidence" value="ECO:0007669"/>
    <property type="project" value="TreeGrafter"/>
</dbReference>
<protein>
    <submittedName>
        <fullName evidence="4">PaaI family thioesterase</fullName>
    </submittedName>
</protein>
<evidence type="ECO:0000313" key="4">
    <source>
        <dbReference type="EMBL" id="MCY1719922.1"/>
    </source>
</evidence>
<name>A0A9X3J5I2_9BACT</name>
<comment type="caution">
    <text evidence="4">The sequence shown here is derived from an EMBL/GenBank/DDBJ whole genome shotgun (WGS) entry which is preliminary data.</text>
</comment>
<dbReference type="PANTHER" id="PTHR43240:SF5">
    <property type="entry name" value="1,4-DIHYDROXY-2-NAPHTHOYL-COA THIOESTERASE 1"/>
    <property type="match status" value="1"/>
</dbReference>
<dbReference type="PANTHER" id="PTHR43240">
    <property type="entry name" value="1,4-DIHYDROXY-2-NAPHTHOYL-COA THIOESTERASE 1"/>
    <property type="match status" value="1"/>
</dbReference>
<proteinExistence type="inferred from homology"/>
<evidence type="ECO:0000256" key="2">
    <source>
        <dbReference type="ARBA" id="ARBA00022801"/>
    </source>
</evidence>
<dbReference type="CDD" id="cd03443">
    <property type="entry name" value="PaaI_thioesterase"/>
    <property type="match status" value="1"/>
</dbReference>
<dbReference type="Pfam" id="PF03061">
    <property type="entry name" value="4HBT"/>
    <property type="match status" value="1"/>
</dbReference>
<dbReference type="EMBL" id="JAPOHD010000012">
    <property type="protein sequence ID" value="MCY1719922.1"/>
    <property type="molecule type" value="Genomic_DNA"/>
</dbReference>
<evidence type="ECO:0000313" key="5">
    <source>
        <dbReference type="Proteomes" id="UP001145087"/>
    </source>
</evidence>
<dbReference type="Gene3D" id="3.10.129.10">
    <property type="entry name" value="Hotdog Thioesterase"/>
    <property type="match status" value="1"/>
</dbReference>
<sequence length="134" mass="14495">MTLEQINELCKDTLIGHLEIEFIAFGSDYIKAKMPVNKKKHQPSGILHGGASLAMAETVAGAGSMLLVDPQKYYVLGLQVTGNHVGTTSSGDILATAEIVHKGQTTHIWDVKITDAGEKLISVVRVTNIIREKK</sequence>
<organism evidence="4 5">
    <name type="scientific">Draconibacterium aestuarii</name>
    <dbReference type="NCBI Taxonomy" id="2998507"/>
    <lineage>
        <taxon>Bacteria</taxon>
        <taxon>Pseudomonadati</taxon>
        <taxon>Bacteroidota</taxon>
        <taxon>Bacteroidia</taxon>
        <taxon>Marinilabiliales</taxon>
        <taxon>Prolixibacteraceae</taxon>
        <taxon>Draconibacterium</taxon>
    </lineage>
</organism>
<evidence type="ECO:0000259" key="3">
    <source>
        <dbReference type="Pfam" id="PF03061"/>
    </source>
</evidence>
<dbReference type="InterPro" id="IPR003736">
    <property type="entry name" value="PAAI_dom"/>
</dbReference>
<dbReference type="NCBIfam" id="TIGR00369">
    <property type="entry name" value="unchar_dom_1"/>
    <property type="match status" value="1"/>
</dbReference>
<feature type="domain" description="Thioesterase" evidence="3">
    <location>
        <begin position="45"/>
        <end position="120"/>
    </location>
</feature>
<dbReference type="Proteomes" id="UP001145087">
    <property type="component" value="Unassembled WGS sequence"/>
</dbReference>
<dbReference type="RefSeq" id="WP_343332255.1">
    <property type="nucleotide sequence ID" value="NZ_JAPOHD010000012.1"/>
</dbReference>
<keyword evidence="2" id="KW-0378">Hydrolase</keyword>
<dbReference type="AlphaFoldDB" id="A0A9X3J5I2"/>